<sequence length="153" mass="16620">MSRSYIVGVGAKSANAFGTEIGITTNKLGKNAIFDTENIVEDEHLSIATSASADTNGGDVDRFGDHATNFVGNTLDNDGETTSVGKGFCIVNQCQRRFVLTALHLESAHSVHRLRSQTNVAHHWNLGVDKCFDHRKALTSTFEFHGLRASTNK</sequence>
<dbReference type="EMBL" id="CAEZVK010000220">
    <property type="protein sequence ID" value="CAB4642024.1"/>
    <property type="molecule type" value="Genomic_DNA"/>
</dbReference>
<accession>A0A6J6K0J6</accession>
<gene>
    <name evidence="1" type="ORF">UFOPK2000_01485</name>
</gene>
<reference evidence="1" key="1">
    <citation type="submission" date="2020-05" db="EMBL/GenBank/DDBJ databases">
        <authorList>
            <person name="Chiriac C."/>
            <person name="Salcher M."/>
            <person name="Ghai R."/>
            <person name="Kavagutti S V."/>
        </authorList>
    </citation>
    <scope>NUCLEOTIDE SEQUENCE</scope>
</reference>
<name>A0A6J6K0J6_9ZZZZ</name>
<proteinExistence type="predicted"/>
<organism evidence="1">
    <name type="scientific">freshwater metagenome</name>
    <dbReference type="NCBI Taxonomy" id="449393"/>
    <lineage>
        <taxon>unclassified sequences</taxon>
        <taxon>metagenomes</taxon>
        <taxon>ecological metagenomes</taxon>
    </lineage>
</organism>
<protein>
    <submittedName>
        <fullName evidence="1">Unannotated protein</fullName>
    </submittedName>
</protein>
<dbReference type="AlphaFoldDB" id="A0A6J6K0J6"/>
<evidence type="ECO:0000313" key="1">
    <source>
        <dbReference type="EMBL" id="CAB4642024.1"/>
    </source>
</evidence>